<comment type="caution">
    <text evidence="1">The sequence shown here is derived from an EMBL/GenBank/DDBJ whole genome shotgun (WGS) entry which is preliminary data.</text>
</comment>
<name>A0ABT4VHN4_9HELI</name>
<dbReference type="RefSeq" id="WP_271022053.1">
    <property type="nucleotide sequence ID" value="NZ_JAQHXR010000010.1"/>
</dbReference>
<sequence length="88" mass="10359">MDHIFEGLPQDKWLDIIFNASRTLSSKELHRILERLATLEILLEKRLGESWEEELNYIVNSEESSEEIHRYTQNIAIDSMGKILSQNE</sequence>
<evidence type="ECO:0000313" key="1">
    <source>
        <dbReference type="EMBL" id="MDA3969693.1"/>
    </source>
</evidence>
<dbReference type="Gene3D" id="1.10.3350.10">
    <property type="entry name" value="HP0242-like domain"/>
    <property type="match status" value="1"/>
</dbReference>
<reference evidence="1 2" key="1">
    <citation type="submission" date="2023-01" db="EMBL/GenBank/DDBJ databases">
        <title>Description of Helicobacter ibis sp. nov. isolated from faecal droppings of black-faced ibis (Theristicus melanopis).</title>
        <authorList>
            <person name="Lopez-Cantillo M."/>
            <person name="Vidal-Veuthey B."/>
            <person name="Mella A."/>
            <person name="De La Haba R."/>
            <person name="Collado L."/>
        </authorList>
    </citation>
    <scope>NUCLEOTIDE SEQUENCE [LARGE SCALE GENOMIC DNA]</scope>
    <source>
        <strain evidence="1 2">A82</strain>
    </source>
</reference>
<dbReference type="Pfam" id="PF09442">
    <property type="entry name" value="DUF2018"/>
    <property type="match status" value="1"/>
</dbReference>
<dbReference type="SUPFAM" id="SSF158752">
    <property type="entry name" value="HP0242-like"/>
    <property type="match status" value="1"/>
</dbReference>
<dbReference type="EMBL" id="JAQHXR010000010">
    <property type="protein sequence ID" value="MDA3969693.1"/>
    <property type="molecule type" value="Genomic_DNA"/>
</dbReference>
<dbReference type="Proteomes" id="UP001210261">
    <property type="component" value="Unassembled WGS sequence"/>
</dbReference>
<gene>
    <name evidence="1" type="ORF">PF021_08470</name>
</gene>
<organism evidence="1 2">
    <name type="scientific">Helicobacter ibis</name>
    <dbReference type="NCBI Taxonomy" id="2962633"/>
    <lineage>
        <taxon>Bacteria</taxon>
        <taxon>Pseudomonadati</taxon>
        <taxon>Campylobacterota</taxon>
        <taxon>Epsilonproteobacteria</taxon>
        <taxon>Campylobacterales</taxon>
        <taxon>Helicobacteraceae</taxon>
        <taxon>Helicobacter</taxon>
    </lineage>
</organism>
<evidence type="ECO:0000313" key="2">
    <source>
        <dbReference type="Proteomes" id="UP001210261"/>
    </source>
</evidence>
<keyword evidence="2" id="KW-1185">Reference proteome</keyword>
<proteinExistence type="predicted"/>
<accession>A0ABT4VHN4</accession>
<dbReference type="InterPro" id="IPR023126">
    <property type="entry name" value="HP0242-like_sf"/>
</dbReference>
<protein>
    <submittedName>
        <fullName evidence="1">DUF2018 family protein</fullName>
    </submittedName>
</protein>
<dbReference type="InterPro" id="IPR018563">
    <property type="entry name" value="DUF2018"/>
</dbReference>